<name>A0A1P8UMV6_9RHOB</name>
<dbReference type="Gene3D" id="3.40.50.300">
    <property type="entry name" value="P-loop containing nucleotide triphosphate hydrolases"/>
    <property type="match status" value="1"/>
</dbReference>
<keyword evidence="2" id="KW-0813">Transport</keyword>
<proteinExistence type="inferred from homology"/>
<dbReference type="Pfam" id="PF00005">
    <property type="entry name" value="ABC_tran"/>
    <property type="match status" value="1"/>
</dbReference>
<gene>
    <name evidence="6" type="ORF">Ga0080574_TMP364</name>
</gene>
<evidence type="ECO:0000313" key="7">
    <source>
        <dbReference type="Proteomes" id="UP000187059"/>
    </source>
</evidence>
<reference evidence="6 7" key="1">
    <citation type="submission" date="2016-04" db="EMBL/GenBank/DDBJ databases">
        <title>Deep-sea bacteria in the southern Pacific.</title>
        <authorList>
            <person name="Tang K."/>
        </authorList>
    </citation>
    <scope>NUCLEOTIDE SEQUENCE [LARGE SCALE GENOMIC DNA]</scope>
    <source>
        <strain evidence="6 7">JLT2014</strain>
        <plasmid evidence="7">ppaby1</plasmid>
    </source>
</reference>
<dbReference type="GO" id="GO:0005524">
    <property type="term" value="F:ATP binding"/>
    <property type="evidence" value="ECO:0007669"/>
    <property type="project" value="UniProtKB-KW"/>
</dbReference>
<dbReference type="KEGG" id="paby:Ga0080574_TMP364"/>
<dbReference type="GO" id="GO:0043190">
    <property type="term" value="C:ATP-binding cassette (ABC) transporter complex"/>
    <property type="evidence" value="ECO:0007669"/>
    <property type="project" value="TreeGrafter"/>
</dbReference>
<keyword evidence="3" id="KW-0547">Nucleotide-binding</keyword>
<dbReference type="InterPro" id="IPR003439">
    <property type="entry name" value="ABC_transporter-like_ATP-bd"/>
</dbReference>
<dbReference type="SUPFAM" id="SSF52540">
    <property type="entry name" value="P-loop containing nucleoside triphosphate hydrolases"/>
    <property type="match status" value="1"/>
</dbReference>
<keyword evidence="6" id="KW-0378">Hydrolase</keyword>
<dbReference type="CDD" id="cd03225">
    <property type="entry name" value="ABC_cobalt_CbiO_domain1"/>
    <property type="match status" value="1"/>
</dbReference>
<dbReference type="SMART" id="SM00382">
    <property type="entry name" value="AAA"/>
    <property type="match status" value="1"/>
</dbReference>
<evidence type="ECO:0000313" key="6">
    <source>
        <dbReference type="EMBL" id="APZ50698.1"/>
    </source>
</evidence>
<evidence type="ECO:0000256" key="3">
    <source>
        <dbReference type="ARBA" id="ARBA00022741"/>
    </source>
</evidence>
<dbReference type="GO" id="GO:0042626">
    <property type="term" value="F:ATPase-coupled transmembrane transporter activity"/>
    <property type="evidence" value="ECO:0007669"/>
    <property type="project" value="TreeGrafter"/>
</dbReference>
<dbReference type="GO" id="GO:0016887">
    <property type="term" value="F:ATP hydrolysis activity"/>
    <property type="evidence" value="ECO:0007669"/>
    <property type="project" value="InterPro"/>
</dbReference>
<geneLocation type="plasmid" evidence="7">
    <name>ppaby1</name>
</geneLocation>
<dbReference type="AlphaFoldDB" id="A0A1P8UMV6"/>
<dbReference type="RefSeq" id="WP_076694706.1">
    <property type="nucleotide sequence ID" value="NZ_CP015091.1"/>
</dbReference>
<organism evidence="6 7">
    <name type="scientific">Salipiger abyssi</name>
    <dbReference type="NCBI Taxonomy" id="1250539"/>
    <lineage>
        <taxon>Bacteria</taxon>
        <taxon>Pseudomonadati</taxon>
        <taxon>Pseudomonadota</taxon>
        <taxon>Alphaproteobacteria</taxon>
        <taxon>Rhodobacterales</taxon>
        <taxon>Roseobacteraceae</taxon>
        <taxon>Salipiger</taxon>
    </lineage>
</organism>
<sequence>MMRFGSNARNEIAVAPDAAIELRGVAHSLAGREVLRGIDLRLSERRIGLVGRNGSGKSTLARVLAGLIAPDSGAVTIGGTDVARDRRAALRLIGVLFQNPDHQIIFPTVAEELAFGLKQLGQSRAEAAAGADGMLDRFGKRAWRERSVTELSQGQRHLLCLMAVLAMSPAVILLDEPFSGLDIPTTRQLRRMLDGVAPRVLQITHDPSALDGYDRVIWLDEGRVRADGPPEETLALYLAAMEEDADAGTDLFD</sequence>
<feature type="domain" description="ABC transporter" evidence="5">
    <location>
        <begin position="20"/>
        <end position="246"/>
    </location>
</feature>
<dbReference type="EC" id="3.6.3.-" evidence="6"/>
<evidence type="ECO:0000256" key="2">
    <source>
        <dbReference type="ARBA" id="ARBA00022448"/>
    </source>
</evidence>
<dbReference type="PROSITE" id="PS50893">
    <property type="entry name" value="ABC_TRANSPORTER_2"/>
    <property type="match status" value="1"/>
</dbReference>
<dbReference type="PANTHER" id="PTHR43553">
    <property type="entry name" value="HEAVY METAL TRANSPORTER"/>
    <property type="match status" value="1"/>
</dbReference>
<dbReference type="Proteomes" id="UP000187059">
    <property type="component" value="Plasmid pPABY1"/>
</dbReference>
<dbReference type="InterPro" id="IPR050095">
    <property type="entry name" value="ECF_ABC_transporter_ATP-bd"/>
</dbReference>
<accession>A0A1P8UMV6</accession>
<evidence type="ECO:0000256" key="1">
    <source>
        <dbReference type="ARBA" id="ARBA00005417"/>
    </source>
</evidence>
<keyword evidence="6" id="KW-0614">Plasmid</keyword>
<evidence type="ECO:0000259" key="5">
    <source>
        <dbReference type="PROSITE" id="PS50893"/>
    </source>
</evidence>
<dbReference type="EMBL" id="CP015091">
    <property type="protein sequence ID" value="APZ50698.1"/>
    <property type="molecule type" value="Genomic_DNA"/>
</dbReference>
<evidence type="ECO:0000256" key="4">
    <source>
        <dbReference type="ARBA" id="ARBA00022840"/>
    </source>
</evidence>
<dbReference type="InterPro" id="IPR027417">
    <property type="entry name" value="P-loop_NTPase"/>
</dbReference>
<dbReference type="InterPro" id="IPR015856">
    <property type="entry name" value="ABC_transpr_CbiO/EcfA_su"/>
</dbReference>
<protein>
    <submittedName>
        <fullName evidence="6">Biotin transport system ATP-binding protein</fullName>
        <ecNumber evidence="6">3.6.3.-</ecNumber>
    </submittedName>
</protein>
<dbReference type="PANTHER" id="PTHR43553:SF24">
    <property type="entry name" value="ENERGY-COUPLING FACTOR TRANSPORTER ATP-BINDING PROTEIN ECFA1"/>
    <property type="match status" value="1"/>
</dbReference>
<keyword evidence="4 6" id="KW-0067">ATP-binding</keyword>
<keyword evidence="7" id="KW-1185">Reference proteome</keyword>
<comment type="similarity">
    <text evidence="1">Belongs to the ABC transporter superfamily.</text>
</comment>
<dbReference type="InterPro" id="IPR003593">
    <property type="entry name" value="AAA+_ATPase"/>
</dbReference>